<dbReference type="AlphaFoldDB" id="A0A0F9FLQ6"/>
<feature type="non-terminal residue" evidence="5">
    <location>
        <position position="1"/>
    </location>
</feature>
<keyword evidence="2" id="KW-0378">Hydrolase</keyword>
<dbReference type="PANTHER" id="PTHR43199">
    <property type="entry name" value="GLUTATHIONE HYDROLASE"/>
    <property type="match status" value="1"/>
</dbReference>
<evidence type="ECO:0000256" key="2">
    <source>
        <dbReference type="ARBA" id="ARBA00022801"/>
    </source>
</evidence>
<dbReference type="Pfam" id="PF01019">
    <property type="entry name" value="G_glu_transpept"/>
    <property type="match status" value="1"/>
</dbReference>
<keyword evidence="1" id="KW-0808">Transferase</keyword>
<organism evidence="5">
    <name type="scientific">marine sediment metagenome</name>
    <dbReference type="NCBI Taxonomy" id="412755"/>
    <lineage>
        <taxon>unclassified sequences</taxon>
        <taxon>metagenomes</taxon>
        <taxon>ecological metagenomes</taxon>
    </lineage>
</organism>
<protein>
    <recommendedName>
        <fullName evidence="6">Gamma-glutamyltransferase</fullName>
    </recommendedName>
</protein>
<feature type="region of interest" description="Disordered" evidence="4">
    <location>
        <begin position="233"/>
        <end position="257"/>
    </location>
</feature>
<sequence>AQQHKGYRSVVVPSLPAVLGYAQQHFGRLSLERVMRPAIRLAEEGYPISRLQRRQLGWCLADLRASAATRELFLKRGRRYRVGETFRQERLAETLGRLADAGVQDFYHGEIARAIVEDMRAGGGLISDEDLSAHDAPVRCGPISTAYRGGLVLSTPPPAGGLQVCVGLRLMEELSRGQAPSDPDDICAMAAEVIRAVFHERERWSVHPRDVSPSLLRWLLSADRIGELSQRVTSAMNEPTPADLSPGDPGDSGETTHLCTADAEGNVVSLTQSIQSLFGAKVANARLGFLYNNYLRTCPRHRHPYALAGGCVPRSNASPTIVLSDGAPILALGAAGSRRIVSSVLQVVAGVFQQGLSCADALDAPRVHAQSPRTLHIERPAATEPLLRRLRARFPRQRMRARHSYFMGAVQAIHRLEAGWVGAADPRRGGTVAGVC</sequence>
<gene>
    <name evidence="5" type="ORF">LCGC14_2290210</name>
</gene>
<keyword evidence="3" id="KW-0865">Zymogen</keyword>
<accession>A0A0F9FLQ6</accession>
<proteinExistence type="predicted"/>
<evidence type="ECO:0000256" key="3">
    <source>
        <dbReference type="ARBA" id="ARBA00023145"/>
    </source>
</evidence>
<dbReference type="GO" id="GO:0016787">
    <property type="term" value="F:hydrolase activity"/>
    <property type="evidence" value="ECO:0007669"/>
    <property type="project" value="UniProtKB-KW"/>
</dbReference>
<dbReference type="SUPFAM" id="SSF56235">
    <property type="entry name" value="N-terminal nucleophile aminohydrolases (Ntn hydrolases)"/>
    <property type="match status" value="1"/>
</dbReference>
<evidence type="ECO:0000313" key="5">
    <source>
        <dbReference type="EMBL" id="KKL51967.1"/>
    </source>
</evidence>
<dbReference type="EMBL" id="LAZR01032060">
    <property type="protein sequence ID" value="KKL51967.1"/>
    <property type="molecule type" value="Genomic_DNA"/>
</dbReference>
<evidence type="ECO:0008006" key="6">
    <source>
        <dbReference type="Google" id="ProtNLM"/>
    </source>
</evidence>
<dbReference type="InterPro" id="IPR043137">
    <property type="entry name" value="GGT_ssub_C"/>
</dbReference>
<dbReference type="PRINTS" id="PR01210">
    <property type="entry name" value="GGTRANSPTASE"/>
</dbReference>
<dbReference type="GO" id="GO:0016740">
    <property type="term" value="F:transferase activity"/>
    <property type="evidence" value="ECO:0007669"/>
    <property type="project" value="UniProtKB-KW"/>
</dbReference>
<comment type="caution">
    <text evidence="5">The sequence shown here is derived from an EMBL/GenBank/DDBJ whole genome shotgun (WGS) entry which is preliminary data.</text>
</comment>
<dbReference type="InterPro" id="IPR051792">
    <property type="entry name" value="GGT_bact"/>
</dbReference>
<evidence type="ECO:0000256" key="4">
    <source>
        <dbReference type="SAM" id="MobiDB-lite"/>
    </source>
</evidence>
<dbReference type="Gene3D" id="3.60.20.40">
    <property type="match status" value="1"/>
</dbReference>
<name>A0A0F9FLQ6_9ZZZZ</name>
<dbReference type="InterPro" id="IPR029055">
    <property type="entry name" value="Ntn_hydrolases_N"/>
</dbReference>
<dbReference type="PANTHER" id="PTHR43199:SF1">
    <property type="entry name" value="GLUTATHIONE HYDROLASE PROENZYME"/>
    <property type="match status" value="1"/>
</dbReference>
<evidence type="ECO:0000256" key="1">
    <source>
        <dbReference type="ARBA" id="ARBA00022679"/>
    </source>
</evidence>
<dbReference type="Gene3D" id="1.10.246.230">
    <property type="match status" value="1"/>
</dbReference>
<reference evidence="5" key="1">
    <citation type="journal article" date="2015" name="Nature">
        <title>Complex archaea that bridge the gap between prokaryotes and eukaryotes.</title>
        <authorList>
            <person name="Spang A."/>
            <person name="Saw J.H."/>
            <person name="Jorgensen S.L."/>
            <person name="Zaremba-Niedzwiedzka K."/>
            <person name="Martijn J."/>
            <person name="Lind A.E."/>
            <person name="van Eijk R."/>
            <person name="Schleper C."/>
            <person name="Guy L."/>
            <person name="Ettema T.J."/>
        </authorList>
    </citation>
    <scope>NUCLEOTIDE SEQUENCE</scope>
</reference>